<protein>
    <submittedName>
        <fullName evidence="1">Uncharacterized protein</fullName>
    </submittedName>
</protein>
<dbReference type="Proteomes" id="UP000319466">
    <property type="component" value="Segment"/>
</dbReference>
<proteinExistence type="predicted"/>
<dbReference type="EMBL" id="MK838112">
    <property type="protein sequence ID" value="QDH46640.1"/>
    <property type="molecule type" value="Genomic_DNA"/>
</dbReference>
<reference evidence="1 2" key="1">
    <citation type="submission" date="2019-04" db="EMBL/GenBank/DDBJ databases">
        <title>Novel bacteriophages capable of disrupting biofilms from clinical strains of Aeromonas hydrophila with intrinsic antibiotic resistance.</title>
        <authorList>
            <person name="Kabwe M."/>
            <person name="Brown T.L."/>
            <person name="Speirs L."/>
            <person name="Ku H."/>
            <person name="Leach M."/>
            <person name="Chan H.T."/>
            <person name="Petrovski S."/>
            <person name="Lock P."/>
            <person name="Tucci J."/>
        </authorList>
    </citation>
    <scope>NUCLEOTIDE SEQUENCE [LARGE SCALE GENOMIC DNA]</scope>
</reference>
<sequence>MSVRALITLDTNEVSDSGYEVAKGFQA</sequence>
<accession>A0A514A028</accession>
<name>A0A514A028_9CAUD</name>
<evidence type="ECO:0000313" key="2">
    <source>
        <dbReference type="Proteomes" id="UP000319466"/>
    </source>
</evidence>
<gene>
    <name evidence="1" type="ORF">LAh6_1</name>
</gene>
<keyword evidence="2" id="KW-1185">Reference proteome</keyword>
<organism evidence="1 2">
    <name type="scientific">Aeromonas phage LAh_6</name>
    <dbReference type="NCBI Taxonomy" id="2591030"/>
    <lineage>
        <taxon>Viruses</taxon>
        <taxon>Duplodnaviria</taxon>
        <taxon>Heunggongvirae</taxon>
        <taxon>Uroviricota</taxon>
        <taxon>Caudoviricetes</taxon>
        <taxon>Grimontviridae</taxon>
        <taxon>Lahexavirus</taxon>
        <taxon>Lahexavirus LAh6</taxon>
    </lineage>
</organism>
<evidence type="ECO:0000313" key="1">
    <source>
        <dbReference type="EMBL" id="QDH46640.1"/>
    </source>
</evidence>